<evidence type="ECO:0000313" key="2">
    <source>
        <dbReference type="Proteomes" id="UP001163082"/>
    </source>
</evidence>
<accession>A0ABY6JS34</accession>
<name>A0ABY6JS34_9GAMM</name>
<dbReference type="RefSeq" id="WP_264430068.1">
    <property type="nucleotide sequence ID" value="NZ_CP080627.1"/>
</dbReference>
<keyword evidence="2" id="KW-1185">Reference proteome</keyword>
<dbReference type="Pfam" id="PF09652">
    <property type="entry name" value="Cas_VVA1548"/>
    <property type="match status" value="1"/>
</dbReference>
<dbReference type="Proteomes" id="UP001163082">
    <property type="component" value="Chromosome"/>
</dbReference>
<protein>
    <submittedName>
        <fullName evidence="1">CRISPR-associated protein Csx16</fullName>
    </submittedName>
</protein>
<dbReference type="NCBIfam" id="TIGR02620">
    <property type="entry name" value="cas_VVA1548"/>
    <property type="match status" value="1"/>
</dbReference>
<proteinExistence type="predicted"/>
<dbReference type="InterPro" id="IPR013443">
    <property type="entry name" value="CRISPR-assoc_prot_Csx16"/>
</dbReference>
<reference evidence="1 2" key="1">
    <citation type="journal article" date="2022" name="Antonie Van Leeuwenhoek">
        <title>Whole genome sequencing of the halophilic Halomonas qaidamensis XH36, a novel species strain with high ectoine production.</title>
        <authorList>
            <person name="Zhang T."/>
            <person name="Cui T."/>
            <person name="Cao Y."/>
            <person name="Li Y."/>
            <person name="Li F."/>
            <person name="Zhu D."/>
            <person name="Xing J."/>
        </authorList>
    </citation>
    <scope>NUCLEOTIDE SEQUENCE [LARGE SCALE GENOMIC DNA]</scope>
    <source>
        <strain evidence="1 2">XH36</strain>
    </source>
</reference>
<sequence>MACHFVSRHPGAIEWLARQQIKVDHYHHHLDITAVAAGDRVIGTLPVQLVADVCERHAEYWHLSIEMPPALRGHELDADQLECLGAKLCPFVVHKR</sequence>
<dbReference type="EMBL" id="CP080627">
    <property type="protein sequence ID" value="UYV19470.1"/>
    <property type="molecule type" value="Genomic_DNA"/>
</dbReference>
<gene>
    <name evidence="1" type="primary">csx16</name>
    <name evidence="1" type="ORF">K1Y77_01970</name>
</gene>
<organism evidence="1 2">
    <name type="scientific">Halomonas qaidamensis</name>
    <dbReference type="NCBI Taxonomy" id="2866211"/>
    <lineage>
        <taxon>Bacteria</taxon>
        <taxon>Pseudomonadati</taxon>
        <taxon>Pseudomonadota</taxon>
        <taxon>Gammaproteobacteria</taxon>
        <taxon>Oceanospirillales</taxon>
        <taxon>Halomonadaceae</taxon>
        <taxon>Halomonas</taxon>
    </lineage>
</organism>
<evidence type="ECO:0000313" key="1">
    <source>
        <dbReference type="EMBL" id="UYV19470.1"/>
    </source>
</evidence>